<dbReference type="Gene3D" id="4.10.240.10">
    <property type="entry name" value="Zn(2)-C6 fungal-type DNA-binding domain"/>
    <property type="match status" value="1"/>
</dbReference>
<feature type="region of interest" description="Disordered" evidence="3">
    <location>
        <begin position="172"/>
        <end position="201"/>
    </location>
</feature>
<dbReference type="InterPro" id="IPR036864">
    <property type="entry name" value="Zn2-C6_fun-type_DNA-bd_sf"/>
</dbReference>
<evidence type="ECO:0000256" key="1">
    <source>
        <dbReference type="ARBA" id="ARBA00004123"/>
    </source>
</evidence>
<evidence type="ECO:0000259" key="4">
    <source>
        <dbReference type="PROSITE" id="PS50048"/>
    </source>
</evidence>
<dbReference type="PROSITE" id="PS00463">
    <property type="entry name" value="ZN2_CY6_FUNGAL_1"/>
    <property type="match status" value="1"/>
</dbReference>
<keyword evidence="2" id="KW-0539">Nucleus</keyword>
<dbReference type="Proteomes" id="UP000078397">
    <property type="component" value="Unassembled WGS sequence"/>
</dbReference>
<evidence type="ECO:0000256" key="2">
    <source>
        <dbReference type="ARBA" id="ARBA00023242"/>
    </source>
</evidence>
<dbReference type="STRING" id="1380566.A0A179G3R3"/>
<sequence length="787" mass="86109">MPRHKQPGAPEPKRRSRKGCWQCKARKVKCGEEHPACKNCLKNGNVCDYSVRLNWEGRRAKRPVADDGGHSSPTSSSKPMQWFHEFPTESDRFQDASVTWNQQIDDSEVPDESKVDQLAPAAVSDNNATTTNATAKKTKSSSRTLVFIDESQHLLSSTKSSEGCIAKRRLANSQGTTSISSTRRSSLLNSPALGGGSHKKTKSFTEVTKLDIGQSQLMSCARSTQGTGSSTSWFTYPSVFDGPLTPAPSSNSDDIMNRPGWAEFPSLGSPDSWVSGNGESENSPTQSGCLWEEPVAHGLQETLSNSDVYPCGDGALYGYDTGAADEDLLKSDDANNVVLLSPAAYNSTHGIVDFGEEAMLRQKVKGISGLNQSYYTNVVPVVIPWALEPLPDILKESNMNLVYFHHFLDHTSQVLVPYHDAGANPLRTHLAVLALKSRPLMSLILAYSACHRSQLLGTDLPQMRMAEWAQSIFPALREPVLDNSSTVSDVTLAMAVILVALEIMSPGAFGHGVSWREHIAHARSLHVKPLDLTSDDVTTDGFGFLQSWLAYMDVMGNLVAGPRVELTCKPQAYFALTEASKCAEDLDEIDCMMGISVKCARLLGQVAELAKQCQGERFRLDGRLLHGWTPNSAIAEQALSLEQQLMESLRQSSRPCAHVCAGNIYMTDLAEMAAMNEAFHWAGLIHLRRRVLGKDRGDPDIQGHVEKILKCLDHIRVGGAAETRCLFPMFTAGCEAPGDRHLARIVGRLVGAERSGLKQIRSARLLLEQVWTTGSSWEELISNEFIA</sequence>
<proteinExistence type="predicted"/>
<organism evidence="5 6">
    <name type="scientific">Pochonia chlamydosporia 170</name>
    <dbReference type="NCBI Taxonomy" id="1380566"/>
    <lineage>
        <taxon>Eukaryota</taxon>
        <taxon>Fungi</taxon>
        <taxon>Dikarya</taxon>
        <taxon>Ascomycota</taxon>
        <taxon>Pezizomycotina</taxon>
        <taxon>Sordariomycetes</taxon>
        <taxon>Hypocreomycetidae</taxon>
        <taxon>Hypocreales</taxon>
        <taxon>Clavicipitaceae</taxon>
        <taxon>Pochonia</taxon>
    </lineage>
</organism>
<dbReference type="SMART" id="SM00066">
    <property type="entry name" value="GAL4"/>
    <property type="match status" value="1"/>
</dbReference>
<dbReference type="GO" id="GO:0005634">
    <property type="term" value="C:nucleus"/>
    <property type="evidence" value="ECO:0007669"/>
    <property type="project" value="UniProtKB-SubCell"/>
</dbReference>
<gene>
    <name evidence="5" type="ORF">VFPPC_00375</name>
</gene>
<dbReference type="InterPro" id="IPR001138">
    <property type="entry name" value="Zn2Cys6_DnaBD"/>
</dbReference>
<feature type="region of interest" description="Disordered" evidence="3">
    <location>
        <begin position="267"/>
        <end position="289"/>
    </location>
</feature>
<evidence type="ECO:0000313" key="6">
    <source>
        <dbReference type="Proteomes" id="UP000078397"/>
    </source>
</evidence>
<dbReference type="OrthoDB" id="5229455at2759"/>
<dbReference type="PANTHER" id="PTHR37534">
    <property type="entry name" value="TRANSCRIPTIONAL ACTIVATOR PROTEIN UGA3"/>
    <property type="match status" value="1"/>
</dbReference>
<dbReference type="GO" id="GO:0008270">
    <property type="term" value="F:zinc ion binding"/>
    <property type="evidence" value="ECO:0007669"/>
    <property type="project" value="InterPro"/>
</dbReference>
<reference evidence="5 6" key="1">
    <citation type="journal article" date="2016" name="PLoS Pathog.">
        <title>Biosynthesis of antibiotic leucinostatins in bio-control fungus Purpureocillium lilacinum and their inhibition on phytophthora revealed by genome mining.</title>
        <authorList>
            <person name="Wang G."/>
            <person name="Liu Z."/>
            <person name="Lin R."/>
            <person name="Li E."/>
            <person name="Mao Z."/>
            <person name="Ling J."/>
            <person name="Yang Y."/>
            <person name="Yin W.B."/>
            <person name="Xie B."/>
        </authorList>
    </citation>
    <scope>NUCLEOTIDE SEQUENCE [LARGE SCALE GENOMIC DNA]</scope>
    <source>
        <strain evidence="5">170</strain>
    </source>
</reference>
<dbReference type="PANTHER" id="PTHR37534:SF43">
    <property type="entry name" value="FINGER DOMAIN PROTEIN, PUTATIVE (AFU_ORTHOLOGUE AFUA_1G01850)-RELATED"/>
    <property type="match status" value="1"/>
</dbReference>
<keyword evidence="6" id="KW-1185">Reference proteome</keyword>
<evidence type="ECO:0000256" key="3">
    <source>
        <dbReference type="SAM" id="MobiDB-lite"/>
    </source>
</evidence>
<feature type="domain" description="Zn(2)-C6 fungal-type" evidence="4">
    <location>
        <begin position="19"/>
        <end position="49"/>
    </location>
</feature>
<dbReference type="GO" id="GO:0045944">
    <property type="term" value="P:positive regulation of transcription by RNA polymerase II"/>
    <property type="evidence" value="ECO:0007669"/>
    <property type="project" value="TreeGrafter"/>
</dbReference>
<dbReference type="KEGG" id="pchm:VFPPC_00375"/>
<dbReference type="EMBL" id="LSBJ02000001">
    <property type="protein sequence ID" value="OAQ72387.1"/>
    <property type="molecule type" value="Genomic_DNA"/>
</dbReference>
<dbReference type="Pfam" id="PF00172">
    <property type="entry name" value="Zn_clus"/>
    <property type="match status" value="1"/>
</dbReference>
<dbReference type="GO" id="GO:0000976">
    <property type="term" value="F:transcription cis-regulatory region binding"/>
    <property type="evidence" value="ECO:0007669"/>
    <property type="project" value="TreeGrafter"/>
</dbReference>
<dbReference type="AlphaFoldDB" id="A0A179G3R3"/>
<dbReference type="CDD" id="cd00067">
    <property type="entry name" value="GAL4"/>
    <property type="match status" value="1"/>
</dbReference>
<feature type="compositionally biased region" description="Polar residues" evidence="3">
    <location>
        <begin position="272"/>
        <end position="288"/>
    </location>
</feature>
<dbReference type="SUPFAM" id="SSF57701">
    <property type="entry name" value="Zn2/Cys6 DNA-binding domain"/>
    <property type="match status" value="1"/>
</dbReference>
<comment type="subcellular location">
    <subcellularLocation>
        <location evidence="1">Nucleus</location>
    </subcellularLocation>
</comment>
<dbReference type="InterPro" id="IPR021858">
    <property type="entry name" value="Fun_TF"/>
</dbReference>
<comment type="caution">
    <text evidence="5">The sequence shown here is derived from an EMBL/GenBank/DDBJ whole genome shotgun (WGS) entry which is preliminary data.</text>
</comment>
<feature type="compositionally biased region" description="Low complexity" evidence="3">
    <location>
        <begin position="176"/>
        <end position="186"/>
    </location>
</feature>
<accession>A0A179G3R3</accession>
<feature type="compositionally biased region" description="Basic and acidic residues" evidence="3">
    <location>
        <begin position="60"/>
        <end position="69"/>
    </location>
</feature>
<dbReference type="PROSITE" id="PS50048">
    <property type="entry name" value="ZN2_CY6_FUNGAL_2"/>
    <property type="match status" value="1"/>
</dbReference>
<dbReference type="Pfam" id="PF11951">
    <property type="entry name" value="Fungal_trans_2"/>
    <property type="match status" value="1"/>
</dbReference>
<dbReference type="RefSeq" id="XP_018148470.1">
    <property type="nucleotide sequence ID" value="XM_018280404.1"/>
</dbReference>
<name>A0A179G3R3_METCM</name>
<dbReference type="GeneID" id="28844398"/>
<dbReference type="GO" id="GO:0000981">
    <property type="term" value="F:DNA-binding transcription factor activity, RNA polymerase II-specific"/>
    <property type="evidence" value="ECO:0007669"/>
    <property type="project" value="InterPro"/>
</dbReference>
<feature type="region of interest" description="Disordered" evidence="3">
    <location>
        <begin position="60"/>
        <end position="81"/>
    </location>
</feature>
<protein>
    <submittedName>
        <fullName evidence="5">C6 zinc finger domain-containing protein</fullName>
    </submittedName>
</protein>
<evidence type="ECO:0000313" key="5">
    <source>
        <dbReference type="EMBL" id="OAQ72387.1"/>
    </source>
</evidence>